<dbReference type="Pfam" id="PF14285">
    <property type="entry name" value="DUF4367"/>
    <property type="match status" value="1"/>
</dbReference>
<organism evidence="3 4">
    <name type="scientific">Anaerosolibacter carboniphilus</name>
    <dbReference type="NCBI Taxonomy" id="1417629"/>
    <lineage>
        <taxon>Bacteria</taxon>
        <taxon>Bacillati</taxon>
        <taxon>Bacillota</taxon>
        <taxon>Clostridia</taxon>
        <taxon>Peptostreptococcales</taxon>
        <taxon>Thermotaleaceae</taxon>
        <taxon>Anaerosolibacter</taxon>
    </lineage>
</organism>
<sequence length="323" mass="36466">MIKKNIENKFTIELDAYLKGIKEYDASQAEECKELLELGKTLTDKDFSKDSDKEAVFNKTLQNLNEYKENNMIKKLNIIKGTGIAAASLVLVCIMGISIMQTSFAQDFAEKVRNVISLGHITIMQTETPKTETVPVPKELKGKIFDKDGKPIDVFSKESARKMYTAEGEEIAYLTNGEIVTVSQDKKMRQEGILEIKDPKELNKYTCFQVNLPSYLPVGYKFDRAELYKDEKGLVNNSKYIGLIFTNEETGKYIYMQQRFADEETAYGMATDGKIEQVKINGIDAIISDGRSIDWEADNVLYMLSGRGEISKSELIKIAASIK</sequence>
<reference evidence="3 4" key="1">
    <citation type="submission" date="2020-08" db="EMBL/GenBank/DDBJ databases">
        <title>Genomic Encyclopedia of Type Strains, Phase IV (KMG-IV): sequencing the most valuable type-strain genomes for metagenomic binning, comparative biology and taxonomic classification.</title>
        <authorList>
            <person name="Goeker M."/>
        </authorList>
    </citation>
    <scope>NUCLEOTIDE SEQUENCE [LARGE SCALE GENOMIC DNA]</scope>
    <source>
        <strain evidence="3 4">DSM 103526</strain>
    </source>
</reference>
<keyword evidence="1" id="KW-1133">Transmembrane helix</keyword>
<dbReference type="InterPro" id="IPR052944">
    <property type="entry name" value="Sporulation_related"/>
</dbReference>
<keyword evidence="4" id="KW-1185">Reference proteome</keyword>
<gene>
    <name evidence="3" type="ORF">HNQ80_000546</name>
</gene>
<evidence type="ECO:0000313" key="3">
    <source>
        <dbReference type="EMBL" id="MBB6214466.1"/>
    </source>
</evidence>
<feature type="transmembrane region" description="Helical" evidence="1">
    <location>
        <begin position="78"/>
        <end position="100"/>
    </location>
</feature>
<dbReference type="EMBL" id="JACHEN010000002">
    <property type="protein sequence ID" value="MBB6214466.1"/>
    <property type="molecule type" value="Genomic_DNA"/>
</dbReference>
<proteinExistence type="predicted"/>
<accession>A0A841KM11</accession>
<dbReference type="RefSeq" id="WP_184307923.1">
    <property type="nucleotide sequence ID" value="NZ_JACHEN010000002.1"/>
</dbReference>
<evidence type="ECO:0000256" key="1">
    <source>
        <dbReference type="SAM" id="Phobius"/>
    </source>
</evidence>
<evidence type="ECO:0000313" key="4">
    <source>
        <dbReference type="Proteomes" id="UP000579281"/>
    </source>
</evidence>
<dbReference type="InterPro" id="IPR025377">
    <property type="entry name" value="DUF4367"/>
</dbReference>
<comment type="caution">
    <text evidence="3">The sequence shown here is derived from an EMBL/GenBank/DDBJ whole genome shotgun (WGS) entry which is preliminary data.</text>
</comment>
<protein>
    <recommendedName>
        <fullName evidence="2">DUF4367 domain-containing protein</fullName>
    </recommendedName>
</protein>
<dbReference type="AlphaFoldDB" id="A0A841KM11"/>
<name>A0A841KM11_9FIRM</name>
<keyword evidence="1" id="KW-0812">Transmembrane</keyword>
<keyword evidence="1" id="KW-0472">Membrane</keyword>
<feature type="domain" description="DUF4367" evidence="2">
    <location>
        <begin position="213"/>
        <end position="322"/>
    </location>
</feature>
<evidence type="ECO:0000259" key="2">
    <source>
        <dbReference type="Pfam" id="PF14285"/>
    </source>
</evidence>
<dbReference type="PANTHER" id="PTHR37507:SF2">
    <property type="entry name" value="SPORULATION PROTEIN YDCC"/>
    <property type="match status" value="1"/>
</dbReference>
<dbReference type="PANTHER" id="PTHR37507">
    <property type="entry name" value="SPORULATION PROTEIN YDCC"/>
    <property type="match status" value="1"/>
</dbReference>
<dbReference type="Proteomes" id="UP000579281">
    <property type="component" value="Unassembled WGS sequence"/>
</dbReference>